<organism evidence="1 2">
    <name type="scientific">Xenorhabdus poinarii G6</name>
    <dbReference type="NCBI Taxonomy" id="1354304"/>
    <lineage>
        <taxon>Bacteria</taxon>
        <taxon>Pseudomonadati</taxon>
        <taxon>Pseudomonadota</taxon>
        <taxon>Gammaproteobacteria</taxon>
        <taxon>Enterobacterales</taxon>
        <taxon>Morganellaceae</taxon>
        <taxon>Xenorhabdus</taxon>
    </lineage>
</organism>
<dbReference type="AlphaFoldDB" id="A0A068QY12"/>
<evidence type="ECO:0000313" key="1">
    <source>
        <dbReference type="EMBL" id="CDG19818.1"/>
    </source>
</evidence>
<dbReference type="SUPFAM" id="SSF50985">
    <property type="entry name" value="RCC1/BLIP-II"/>
    <property type="match status" value="1"/>
</dbReference>
<accession>A0A068QY12</accession>
<sequence>MSYLSAPILPQAVNGVLDKSKITDNKIIVEIPKYEGIAEKDQITLHFTSVPHVYSVPNPESLKDPFQIAQIDISQFPDGEYQLYYFIRHFTDSETRSSNITSVKVIDGTSSPTTTPPNPSDGEPFIVMGARYSDLVIANGLKAPQRLTAWDKNGNPLSVKWEYIGGKSPLFSPFSYESSSFFYDTAPWLAIKVTHGTDTLKISPINVIGNGGTLGLPVGAYNDPIDHEYDYLAPSPSSFAVLLNDNTMVGWGGVFGNYFTQSGIKSITTTGDSYAGLKTDSTLWAYGTNMRIPPGNFDDVAAGGRSFFAVEKGTRKIFAWEGAWGENSASGYYPYDSLGDGKNLFVGNLLGCTAYNSHSGKIQTLWGTAIHSYGWVLDPNAPYLVSPPRFLTAMPRGFALADPNGNLSIWGDLSLFQPFSPSSQDLICTTGLSYRGEKEFEPLEPLGNVAIRRDGSVYVWGWTLGNGYYSINGNDHEPATDLSSTRKAILVLRGNKLSTYSAEGVDALGGDILNLTDIVQITGSANGFAVLRKNGQVATWQHPDSYNIPSIAQPDMKDIRAIYSTGTAFLALSADNKVYTWGGIAGGGSSSEVQSLLNGKLTYYMD</sequence>
<dbReference type="Gene3D" id="2.130.10.30">
    <property type="entry name" value="Regulator of chromosome condensation 1/beta-lactamase-inhibitor protein II"/>
    <property type="match status" value="2"/>
</dbReference>
<dbReference type="RefSeq" id="WP_045957381.1">
    <property type="nucleotide sequence ID" value="NZ_FO704551.1"/>
</dbReference>
<keyword evidence="2" id="KW-1185">Reference proteome</keyword>
<dbReference type="KEGG" id="xpo:XPG1_0163"/>
<dbReference type="HOGENOM" id="CLU_398443_0_0_6"/>
<evidence type="ECO:0000313" key="2">
    <source>
        <dbReference type="Proteomes" id="UP000032735"/>
    </source>
</evidence>
<dbReference type="STRING" id="1354304.XPG1_0163"/>
<dbReference type="InterPro" id="IPR009091">
    <property type="entry name" value="RCC1/BLIP-II"/>
</dbReference>
<dbReference type="Proteomes" id="UP000032735">
    <property type="component" value="Chromosome"/>
</dbReference>
<dbReference type="OrthoDB" id="6439374at2"/>
<gene>
    <name evidence="1" type="ORF">XPG1_0163</name>
</gene>
<protein>
    <submittedName>
        <fullName evidence="1">Uncharacterized protein</fullName>
    </submittedName>
</protein>
<reference evidence="1 2" key="1">
    <citation type="submission" date="2013-07" db="EMBL/GenBank/DDBJ databases">
        <authorList>
            <person name="Genoscope - CEA"/>
        </authorList>
    </citation>
    <scope>NUCLEOTIDE SEQUENCE [LARGE SCALE GENOMIC DNA]</scope>
    <source>
        <strain evidence="1 2">G6</strain>
    </source>
</reference>
<name>A0A068QY12_9GAMM</name>
<proteinExistence type="predicted"/>
<dbReference type="EMBL" id="FO704551">
    <property type="protein sequence ID" value="CDG19818.1"/>
    <property type="molecule type" value="Genomic_DNA"/>
</dbReference>